<organism evidence="7 8">
    <name type="scientific">Candidatus Shapirobacteria bacterium CG10_big_fil_rev_8_21_14_0_10_40_9</name>
    <dbReference type="NCBI Taxonomy" id="1974888"/>
    <lineage>
        <taxon>Bacteria</taxon>
        <taxon>Candidatus Shapironibacteriota</taxon>
    </lineage>
</organism>
<dbReference type="GO" id="GO:0003735">
    <property type="term" value="F:structural constituent of ribosome"/>
    <property type="evidence" value="ECO:0007669"/>
    <property type="project" value="InterPro"/>
</dbReference>
<dbReference type="InterPro" id="IPR036049">
    <property type="entry name" value="Ribosomal_uL29_sf"/>
</dbReference>
<sequence>MIMKRKEIKALHEKTKEELEKILEEARLSLVKLRTDLASGKTKNVKALARKRDEIAQILTIIKEKEILKEEK</sequence>
<evidence type="ECO:0000256" key="5">
    <source>
        <dbReference type="HAMAP-Rule" id="MF_00374"/>
    </source>
</evidence>
<feature type="coiled-coil region" evidence="6">
    <location>
        <begin position="5"/>
        <end position="36"/>
    </location>
</feature>
<dbReference type="GO" id="GO:1990904">
    <property type="term" value="C:ribonucleoprotein complex"/>
    <property type="evidence" value="ECO:0007669"/>
    <property type="project" value="UniProtKB-KW"/>
</dbReference>
<dbReference type="GO" id="GO:0005840">
    <property type="term" value="C:ribosome"/>
    <property type="evidence" value="ECO:0007669"/>
    <property type="project" value="UniProtKB-KW"/>
</dbReference>
<dbReference type="EMBL" id="PFEK01000055">
    <property type="protein sequence ID" value="PJE67365.1"/>
    <property type="molecule type" value="Genomic_DNA"/>
</dbReference>
<gene>
    <name evidence="5 7" type="primary">rpmC</name>
    <name evidence="7" type="ORF">COU95_02830</name>
</gene>
<dbReference type="NCBIfam" id="TIGR00012">
    <property type="entry name" value="L29"/>
    <property type="match status" value="1"/>
</dbReference>
<evidence type="ECO:0000256" key="2">
    <source>
        <dbReference type="ARBA" id="ARBA00022980"/>
    </source>
</evidence>
<keyword evidence="2 5" id="KW-0689">Ribosomal protein</keyword>
<dbReference type="InterPro" id="IPR001854">
    <property type="entry name" value="Ribosomal_uL29"/>
</dbReference>
<name>A0A2M8L364_9BACT</name>
<keyword evidence="3 5" id="KW-0687">Ribonucleoprotein</keyword>
<dbReference type="AlphaFoldDB" id="A0A2M8L364"/>
<protein>
    <recommendedName>
        <fullName evidence="4 5">Large ribosomal subunit protein uL29</fullName>
    </recommendedName>
</protein>
<evidence type="ECO:0000256" key="6">
    <source>
        <dbReference type="SAM" id="Coils"/>
    </source>
</evidence>
<keyword evidence="6" id="KW-0175">Coiled coil</keyword>
<dbReference type="Gene3D" id="1.10.287.310">
    <property type="match status" value="1"/>
</dbReference>
<proteinExistence type="inferred from homology"/>
<dbReference type="Proteomes" id="UP000231474">
    <property type="component" value="Unassembled WGS sequence"/>
</dbReference>
<evidence type="ECO:0000313" key="7">
    <source>
        <dbReference type="EMBL" id="PJE67365.1"/>
    </source>
</evidence>
<reference evidence="8" key="1">
    <citation type="submission" date="2017-09" db="EMBL/GenBank/DDBJ databases">
        <title>Depth-based differentiation of microbial function through sediment-hosted aquifers and enrichment of novel symbionts in the deep terrestrial subsurface.</title>
        <authorList>
            <person name="Probst A.J."/>
            <person name="Ladd B."/>
            <person name="Jarett J.K."/>
            <person name="Geller-Mcgrath D.E."/>
            <person name="Sieber C.M.K."/>
            <person name="Emerson J.B."/>
            <person name="Anantharaman K."/>
            <person name="Thomas B.C."/>
            <person name="Malmstrom R."/>
            <person name="Stieglmeier M."/>
            <person name="Klingl A."/>
            <person name="Woyke T."/>
            <person name="Ryan C.M."/>
            <person name="Banfield J.F."/>
        </authorList>
    </citation>
    <scope>NUCLEOTIDE SEQUENCE [LARGE SCALE GENOMIC DNA]</scope>
</reference>
<dbReference type="GO" id="GO:0006412">
    <property type="term" value="P:translation"/>
    <property type="evidence" value="ECO:0007669"/>
    <property type="project" value="UniProtKB-UniRule"/>
</dbReference>
<dbReference type="HAMAP" id="MF_00374">
    <property type="entry name" value="Ribosomal_uL29"/>
    <property type="match status" value="1"/>
</dbReference>
<evidence type="ECO:0000256" key="1">
    <source>
        <dbReference type="ARBA" id="ARBA00009254"/>
    </source>
</evidence>
<evidence type="ECO:0000313" key="8">
    <source>
        <dbReference type="Proteomes" id="UP000231474"/>
    </source>
</evidence>
<comment type="similarity">
    <text evidence="1 5">Belongs to the universal ribosomal protein uL29 family.</text>
</comment>
<evidence type="ECO:0000256" key="3">
    <source>
        <dbReference type="ARBA" id="ARBA00023274"/>
    </source>
</evidence>
<evidence type="ECO:0000256" key="4">
    <source>
        <dbReference type="ARBA" id="ARBA00035204"/>
    </source>
</evidence>
<comment type="caution">
    <text evidence="7">The sequence shown here is derived from an EMBL/GenBank/DDBJ whole genome shotgun (WGS) entry which is preliminary data.</text>
</comment>
<accession>A0A2M8L364</accession>
<dbReference type="Pfam" id="PF00831">
    <property type="entry name" value="Ribosomal_L29"/>
    <property type="match status" value="1"/>
</dbReference>
<dbReference type="SUPFAM" id="SSF46561">
    <property type="entry name" value="Ribosomal protein L29 (L29p)"/>
    <property type="match status" value="1"/>
</dbReference>